<keyword evidence="3" id="KW-1185">Reference proteome</keyword>
<dbReference type="SMART" id="SM00726">
    <property type="entry name" value="UIM"/>
    <property type="match status" value="1"/>
</dbReference>
<dbReference type="OrthoDB" id="10263628at2759"/>
<feature type="region of interest" description="Disordered" evidence="1">
    <location>
        <begin position="1"/>
        <end position="87"/>
    </location>
</feature>
<dbReference type="EMBL" id="JAKOGI010000165">
    <property type="protein sequence ID" value="KAJ8441470.1"/>
    <property type="molecule type" value="Genomic_DNA"/>
</dbReference>
<evidence type="ECO:0000313" key="2">
    <source>
        <dbReference type="EMBL" id="KAJ8441470.1"/>
    </source>
</evidence>
<gene>
    <name evidence="2" type="ORF">Cgig2_008731</name>
</gene>
<comment type="caution">
    <text evidence="2">The sequence shown here is derived from an EMBL/GenBank/DDBJ whole genome shotgun (WGS) entry which is preliminary data.</text>
</comment>
<sequence>MDQEDEDLQMALKMSMQPPEPKRSKPGEAGAPVEESPESKSRRVQRELMATAAEKRMMMAAAARSQQQPRPAAAPSASAGTVAEPKKSENLAKELSVDDANQLFSMVFGSNVSKEILAQWTNQGISLLVPVFSWIIELPDVRLQTLIWKTLDRGPHLAYWVIQCHLEMAMGQAALGSAFPILGVQNLPYQCSEEEIPPVPACA</sequence>
<protein>
    <submittedName>
        <fullName evidence="2">Uncharacterized protein</fullName>
    </submittedName>
</protein>
<dbReference type="Pfam" id="PF02809">
    <property type="entry name" value="UIM"/>
    <property type="match status" value="1"/>
</dbReference>
<name>A0A9Q1KDE7_9CARY</name>
<dbReference type="AlphaFoldDB" id="A0A9Q1KDE7"/>
<organism evidence="2 3">
    <name type="scientific">Carnegiea gigantea</name>
    <dbReference type="NCBI Taxonomy" id="171969"/>
    <lineage>
        <taxon>Eukaryota</taxon>
        <taxon>Viridiplantae</taxon>
        <taxon>Streptophyta</taxon>
        <taxon>Embryophyta</taxon>
        <taxon>Tracheophyta</taxon>
        <taxon>Spermatophyta</taxon>
        <taxon>Magnoliopsida</taxon>
        <taxon>eudicotyledons</taxon>
        <taxon>Gunneridae</taxon>
        <taxon>Pentapetalae</taxon>
        <taxon>Caryophyllales</taxon>
        <taxon>Cactineae</taxon>
        <taxon>Cactaceae</taxon>
        <taxon>Cactoideae</taxon>
        <taxon>Echinocereeae</taxon>
        <taxon>Carnegiea</taxon>
    </lineage>
</organism>
<feature type="compositionally biased region" description="Low complexity" evidence="1">
    <location>
        <begin position="58"/>
        <end position="79"/>
    </location>
</feature>
<dbReference type="Proteomes" id="UP001153076">
    <property type="component" value="Unassembled WGS sequence"/>
</dbReference>
<evidence type="ECO:0000256" key="1">
    <source>
        <dbReference type="SAM" id="MobiDB-lite"/>
    </source>
</evidence>
<accession>A0A9Q1KDE7</accession>
<dbReference type="PROSITE" id="PS50330">
    <property type="entry name" value="UIM"/>
    <property type="match status" value="1"/>
</dbReference>
<proteinExistence type="predicted"/>
<feature type="compositionally biased region" description="Basic and acidic residues" evidence="1">
    <location>
        <begin position="37"/>
        <end position="46"/>
    </location>
</feature>
<reference evidence="2" key="1">
    <citation type="submission" date="2022-04" db="EMBL/GenBank/DDBJ databases">
        <title>Carnegiea gigantea Genome sequencing and assembly v2.</title>
        <authorList>
            <person name="Copetti D."/>
            <person name="Sanderson M.J."/>
            <person name="Burquez A."/>
            <person name="Wojciechowski M.F."/>
        </authorList>
    </citation>
    <scope>NUCLEOTIDE SEQUENCE</scope>
    <source>
        <strain evidence="2">SGP5-SGP5p</strain>
        <tissue evidence="2">Aerial part</tissue>
    </source>
</reference>
<evidence type="ECO:0000313" key="3">
    <source>
        <dbReference type="Proteomes" id="UP001153076"/>
    </source>
</evidence>
<dbReference type="InterPro" id="IPR003903">
    <property type="entry name" value="UIM_dom"/>
</dbReference>